<dbReference type="GeneID" id="55822582"/>
<dbReference type="AlphaFoldDB" id="A0A7D5ICU8"/>
<protein>
    <submittedName>
        <fullName evidence="1">Uncharacterized protein</fullName>
    </submittedName>
</protein>
<evidence type="ECO:0000313" key="1">
    <source>
        <dbReference type="EMBL" id="QLC51049.1"/>
    </source>
</evidence>
<keyword evidence="2" id="KW-1185">Reference proteome</keyword>
<reference evidence="1 2" key="1">
    <citation type="submission" date="2020-06" db="EMBL/GenBank/DDBJ databases">
        <title>Methanolobus halotolerans sp. nov., isolated from a saline lake Tus in Siberia.</title>
        <authorList>
            <person name="Shen Y."/>
            <person name="Chen S.-C."/>
            <person name="Lai M.-C."/>
            <person name="Huang H.-H."/>
            <person name="Chiu H.-H."/>
            <person name="Tang S.-L."/>
            <person name="Rogozin D.Y."/>
            <person name="Degermendzhy A.G."/>
        </authorList>
    </citation>
    <scope>NUCLEOTIDE SEQUENCE [LARGE SCALE GENOMIC DNA]</scope>
    <source>
        <strain evidence="1 2">DSM 21339</strain>
    </source>
</reference>
<sequence length="389" mass="43387">MKQDLVRILRDIFSSAGYSVTDSHKHDFIAEKNGQRTYVKLSSNPDSVEIKNFANQMTDGEGLYIITDRTDADMLQYAEEAGLKVWDRDDMSLQIGRAVVADIEGNAMDLDLLDSPARKRVVAAAPIAKTVTPQSADEIAKVAIESIFGNGTAYKAEEPAPASEGSVLSRYSEPSREPVIASAPVREQSQQTEVPEKALPADSILLNLKAVPVNMTKEHAISTARSYVYDYKDIMLKLVPFWKYDYNLSTEQRYRSKIVDISGEGSGCVNALNGNNEQISLHDVRETVAIPDVRYEVKHPQTVEEEAKKELLDGIIDEHTKDLRFDATQGEAIISEHKRFKPAPDDIELNVQLVYVPVWEVKGPRNSVEINAYNSEVLRNPVDDDAEFV</sequence>
<dbReference type="OrthoDB" id="147087at2157"/>
<dbReference type="RefSeq" id="WP_176966104.1">
    <property type="nucleotide sequence ID" value="NZ_CP058215.1"/>
</dbReference>
<dbReference type="KEGG" id="mzi:HWN40_12865"/>
<gene>
    <name evidence="1" type="ORF">HWN40_12865</name>
</gene>
<organism evidence="1 2">
    <name type="scientific">Methanolobus zinderi</name>
    <dbReference type="NCBI Taxonomy" id="536044"/>
    <lineage>
        <taxon>Archaea</taxon>
        <taxon>Methanobacteriati</taxon>
        <taxon>Methanobacteriota</taxon>
        <taxon>Stenosarchaea group</taxon>
        <taxon>Methanomicrobia</taxon>
        <taxon>Methanosarcinales</taxon>
        <taxon>Methanosarcinaceae</taxon>
        <taxon>Methanolobus</taxon>
    </lineage>
</organism>
<evidence type="ECO:0000313" key="2">
    <source>
        <dbReference type="Proteomes" id="UP000509594"/>
    </source>
</evidence>
<name>A0A7D5ICU8_9EURY</name>
<accession>A0A7D5ICU8</accession>
<dbReference type="Proteomes" id="UP000509594">
    <property type="component" value="Chromosome"/>
</dbReference>
<dbReference type="EMBL" id="CP058215">
    <property type="protein sequence ID" value="QLC51049.1"/>
    <property type="molecule type" value="Genomic_DNA"/>
</dbReference>
<proteinExistence type="predicted"/>